<organism evidence="9 10">
    <name type="scientific">Microbispora bryophytorum</name>
    <dbReference type="NCBI Taxonomy" id="1460882"/>
    <lineage>
        <taxon>Bacteria</taxon>
        <taxon>Bacillati</taxon>
        <taxon>Actinomycetota</taxon>
        <taxon>Actinomycetes</taxon>
        <taxon>Streptosporangiales</taxon>
        <taxon>Streptosporangiaceae</taxon>
        <taxon>Microbispora</taxon>
    </lineage>
</organism>
<dbReference type="PROSITE" id="PS50850">
    <property type="entry name" value="MFS"/>
    <property type="match status" value="1"/>
</dbReference>
<feature type="transmembrane region" description="Helical" evidence="7">
    <location>
        <begin position="334"/>
        <end position="358"/>
    </location>
</feature>
<dbReference type="PROSITE" id="PS00217">
    <property type="entry name" value="SUGAR_TRANSPORT_2"/>
    <property type="match status" value="1"/>
</dbReference>
<keyword evidence="5 7" id="KW-1133">Transmembrane helix</keyword>
<evidence type="ECO:0000313" key="10">
    <source>
        <dbReference type="Proteomes" id="UP000653480"/>
    </source>
</evidence>
<feature type="transmembrane region" description="Helical" evidence="7">
    <location>
        <begin position="55"/>
        <end position="78"/>
    </location>
</feature>
<dbReference type="CDD" id="cd17369">
    <property type="entry name" value="MFS_ShiA_like"/>
    <property type="match status" value="1"/>
</dbReference>
<feature type="transmembrane region" description="Helical" evidence="7">
    <location>
        <begin position="155"/>
        <end position="177"/>
    </location>
</feature>
<feature type="transmembrane region" description="Helical" evidence="7">
    <location>
        <begin position="378"/>
        <end position="395"/>
    </location>
</feature>
<proteinExistence type="predicted"/>
<keyword evidence="10" id="KW-1185">Reference proteome</keyword>
<feature type="transmembrane region" description="Helical" evidence="7">
    <location>
        <begin position="243"/>
        <end position="263"/>
    </location>
</feature>
<dbReference type="GO" id="GO:0022857">
    <property type="term" value="F:transmembrane transporter activity"/>
    <property type="evidence" value="ECO:0007669"/>
    <property type="project" value="InterPro"/>
</dbReference>
<keyword evidence="2" id="KW-0813">Transport</keyword>
<dbReference type="EMBL" id="BMMN01000006">
    <property type="protein sequence ID" value="GGO16505.1"/>
    <property type="molecule type" value="Genomic_DNA"/>
</dbReference>
<dbReference type="PANTHER" id="PTHR43045:SF7">
    <property type="entry name" value="MAJOR FACILITATOR SUPERFAMILY TRANSPORTER"/>
    <property type="match status" value="1"/>
</dbReference>
<feature type="transmembrane region" description="Helical" evidence="7">
    <location>
        <begin position="275"/>
        <end position="297"/>
    </location>
</feature>
<evidence type="ECO:0000313" key="9">
    <source>
        <dbReference type="EMBL" id="GGO16505.1"/>
    </source>
</evidence>
<dbReference type="AlphaFoldDB" id="A0A8H9H182"/>
<accession>A0A8H9H182</accession>
<dbReference type="Proteomes" id="UP000653480">
    <property type="component" value="Unassembled WGS sequence"/>
</dbReference>
<dbReference type="InterPro" id="IPR020846">
    <property type="entry name" value="MFS_dom"/>
</dbReference>
<dbReference type="InterPro" id="IPR011701">
    <property type="entry name" value="MFS"/>
</dbReference>
<evidence type="ECO:0000256" key="3">
    <source>
        <dbReference type="ARBA" id="ARBA00022475"/>
    </source>
</evidence>
<comment type="caution">
    <text evidence="9">The sequence shown here is derived from an EMBL/GenBank/DDBJ whole genome shotgun (WGS) entry which is preliminary data.</text>
</comment>
<evidence type="ECO:0000259" key="8">
    <source>
        <dbReference type="PROSITE" id="PS50850"/>
    </source>
</evidence>
<evidence type="ECO:0000256" key="4">
    <source>
        <dbReference type="ARBA" id="ARBA00022692"/>
    </source>
</evidence>
<sequence length="443" mass="46668">MATGTASTPGRRTARRAAGAALVGTLIEWYDFALYGAAAALIFKDQFFGADNQLTGLLAAFATFAVGYFARPIGGIVFGHLGDRIGRKPVMITTLLIMGICTALIGTLPTYATAGVLAPVLLVALRVIQGLGAGAEYAGAITLSAEASTPGRRGFYSSWSGVGLWLGSALGLLTFNALDALTGDGFLVWGWRIPFLASVIVLAISLYVRLRVTETRQPGDEAAGEAAHKIPLVTLLATEKRRLLVALGSNFLLSGFTYIPQVWALSYLTNNLGMAAGIGLAINAAIFLVGSPFLPYFGKLGDRIGRRKLLMFAACFGIVWTVPMFLLIDTRNPWLVAAGLIICWVGVASTGVAAQGAFLTELFPAATRYSGIAFAREITGAILGGLAPLIATALYAGAGHWWPIAIFMGANALITLIAAHQSKHFRSDADQDREIMEPVAIGV</sequence>
<dbReference type="PANTHER" id="PTHR43045">
    <property type="entry name" value="SHIKIMATE TRANSPORTER"/>
    <property type="match status" value="1"/>
</dbReference>
<evidence type="ECO:0000256" key="6">
    <source>
        <dbReference type="ARBA" id="ARBA00023136"/>
    </source>
</evidence>
<dbReference type="InterPro" id="IPR036259">
    <property type="entry name" value="MFS_trans_sf"/>
</dbReference>
<gene>
    <name evidence="9" type="ORF">GCM10011574_39160</name>
</gene>
<evidence type="ECO:0000256" key="1">
    <source>
        <dbReference type="ARBA" id="ARBA00004651"/>
    </source>
</evidence>
<feature type="transmembrane region" description="Helical" evidence="7">
    <location>
        <begin position="189"/>
        <end position="208"/>
    </location>
</feature>
<reference evidence="9" key="2">
    <citation type="submission" date="2020-09" db="EMBL/GenBank/DDBJ databases">
        <authorList>
            <person name="Sun Q."/>
            <person name="Zhou Y."/>
        </authorList>
    </citation>
    <scope>NUCLEOTIDE SEQUENCE</scope>
    <source>
        <strain evidence="9">CGMCC 4.7138</strain>
    </source>
</reference>
<feature type="transmembrane region" description="Helical" evidence="7">
    <location>
        <begin position="90"/>
        <end position="111"/>
    </location>
</feature>
<feature type="transmembrane region" description="Helical" evidence="7">
    <location>
        <begin position="20"/>
        <end position="43"/>
    </location>
</feature>
<keyword evidence="4 7" id="KW-0812">Transmembrane</keyword>
<dbReference type="OrthoDB" id="3768022at2"/>
<reference evidence="9" key="1">
    <citation type="journal article" date="2014" name="Int. J. Syst. Evol. Microbiol.">
        <title>Complete genome sequence of Corynebacterium casei LMG S-19264T (=DSM 44701T), isolated from a smear-ripened cheese.</title>
        <authorList>
            <consortium name="US DOE Joint Genome Institute (JGI-PGF)"/>
            <person name="Walter F."/>
            <person name="Albersmeier A."/>
            <person name="Kalinowski J."/>
            <person name="Ruckert C."/>
        </authorList>
    </citation>
    <scope>NUCLEOTIDE SEQUENCE</scope>
    <source>
        <strain evidence="9">CGMCC 4.7138</strain>
    </source>
</reference>
<feature type="transmembrane region" description="Helical" evidence="7">
    <location>
        <begin position="401"/>
        <end position="419"/>
    </location>
</feature>
<dbReference type="InterPro" id="IPR005829">
    <property type="entry name" value="Sugar_transporter_CS"/>
</dbReference>
<evidence type="ECO:0000256" key="2">
    <source>
        <dbReference type="ARBA" id="ARBA00022448"/>
    </source>
</evidence>
<feature type="transmembrane region" description="Helical" evidence="7">
    <location>
        <begin position="309"/>
        <end position="328"/>
    </location>
</feature>
<protein>
    <submittedName>
        <fullName evidence="9">Shikimate transporter</fullName>
    </submittedName>
</protein>
<keyword evidence="3" id="KW-1003">Cell membrane</keyword>
<dbReference type="SUPFAM" id="SSF103473">
    <property type="entry name" value="MFS general substrate transporter"/>
    <property type="match status" value="1"/>
</dbReference>
<name>A0A8H9H182_9ACTN</name>
<dbReference type="RefSeq" id="WP_142572219.1">
    <property type="nucleotide sequence ID" value="NZ_BMMN01000006.1"/>
</dbReference>
<keyword evidence="6 7" id="KW-0472">Membrane</keyword>
<dbReference type="Pfam" id="PF07690">
    <property type="entry name" value="MFS_1"/>
    <property type="match status" value="1"/>
</dbReference>
<comment type="subcellular location">
    <subcellularLocation>
        <location evidence="1">Cell membrane</location>
        <topology evidence="1">Multi-pass membrane protein</topology>
    </subcellularLocation>
</comment>
<dbReference type="Gene3D" id="1.20.1250.20">
    <property type="entry name" value="MFS general substrate transporter like domains"/>
    <property type="match status" value="2"/>
</dbReference>
<dbReference type="GO" id="GO:0005886">
    <property type="term" value="C:plasma membrane"/>
    <property type="evidence" value="ECO:0007669"/>
    <property type="project" value="UniProtKB-SubCell"/>
</dbReference>
<evidence type="ECO:0000256" key="5">
    <source>
        <dbReference type="ARBA" id="ARBA00022989"/>
    </source>
</evidence>
<evidence type="ECO:0000256" key="7">
    <source>
        <dbReference type="SAM" id="Phobius"/>
    </source>
</evidence>
<feature type="transmembrane region" description="Helical" evidence="7">
    <location>
        <begin position="117"/>
        <end position="143"/>
    </location>
</feature>
<feature type="domain" description="Major facilitator superfamily (MFS) profile" evidence="8">
    <location>
        <begin position="17"/>
        <end position="423"/>
    </location>
</feature>